<protein>
    <submittedName>
        <fullName evidence="2">Four-helix bundle copper-binding protein</fullName>
    </submittedName>
</protein>
<dbReference type="InterPro" id="IPR005560">
    <property type="entry name" value="Csp_YhjQ"/>
</dbReference>
<dbReference type="RefSeq" id="WP_182660435.1">
    <property type="nucleotide sequence ID" value="NZ_JACIVI010000001.1"/>
</dbReference>
<dbReference type="AlphaFoldDB" id="A0A839HMH4"/>
<keyword evidence="3" id="KW-1185">Reference proteome</keyword>
<organism evidence="2 3">
    <name type="scientific">Aquariibacter albus</name>
    <dbReference type="NCBI Taxonomy" id="2759899"/>
    <lineage>
        <taxon>Bacteria</taxon>
        <taxon>Pseudomonadati</taxon>
        <taxon>Pseudomonadota</taxon>
        <taxon>Betaproteobacteria</taxon>
        <taxon>Burkholderiales</taxon>
        <taxon>Sphaerotilaceae</taxon>
        <taxon>Aquariibacter</taxon>
    </lineage>
</organism>
<comment type="caution">
    <text evidence="2">The sequence shown here is derived from an EMBL/GenBank/DDBJ whole genome shotgun (WGS) entry which is preliminary data.</text>
</comment>
<reference evidence="2 3" key="1">
    <citation type="submission" date="2020-08" db="EMBL/GenBank/DDBJ databases">
        <title>Aquariorum lacteus gen. nov., sp. nov., a new member of the family Comamonadaceae, isolated from freshwater aquarium.</title>
        <authorList>
            <person name="Chun S.-J."/>
        </authorList>
    </citation>
    <scope>NUCLEOTIDE SEQUENCE [LARGE SCALE GENOMIC DNA]</scope>
    <source>
        <strain evidence="2 3">SJAQ100</strain>
    </source>
</reference>
<dbReference type="Gene3D" id="1.20.1270.360">
    <property type="match status" value="1"/>
</dbReference>
<feature type="chain" id="PRO_5032910348" evidence="1">
    <location>
        <begin position="29"/>
        <end position="161"/>
    </location>
</feature>
<dbReference type="Proteomes" id="UP000586093">
    <property type="component" value="Unassembled WGS sequence"/>
</dbReference>
<dbReference type="InterPro" id="IPR006311">
    <property type="entry name" value="TAT_signal"/>
</dbReference>
<dbReference type="Pfam" id="PF03860">
    <property type="entry name" value="Csp"/>
    <property type="match status" value="1"/>
</dbReference>
<dbReference type="PROSITE" id="PS51318">
    <property type="entry name" value="TAT"/>
    <property type="match status" value="1"/>
</dbReference>
<evidence type="ECO:0000313" key="2">
    <source>
        <dbReference type="EMBL" id="MBB1160459.1"/>
    </source>
</evidence>
<keyword evidence="1" id="KW-0732">Signal</keyword>
<proteinExistence type="predicted"/>
<evidence type="ECO:0000313" key="3">
    <source>
        <dbReference type="Proteomes" id="UP000586093"/>
    </source>
</evidence>
<feature type="signal peptide" evidence="1">
    <location>
        <begin position="1"/>
        <end position="28"/>
    </location>
</feature>
<sequence length="161" mass="16298">MNPLTPPSRRRLIGLGLAGLAASLPGLAAATDGQAHAGHGGHGGDSGRDAAPAGRYRGLIKSYQACTSAISACIAHCQVLLAQGDKSVGDCLRTALDCDVTCGATLKAAGLNSAYTPALARTAVQSMQACVEACKPHLEHHAECKACHDACLAAIRASKRA</sequence>
<evidence type="ECO:0000256" key="1">
    <source>
        <dbReference type="SAM" id="SignalP"/>
    </source>
</evidence>
<name>A0A839HMH4_9BURK</name>
<accession>A0A839HMH4</accession>
<dbReference type="EMBL" id="JACIVI010000001">
    <property type="protein sequence ID" value="MBB1160459.1"/>
    <property type="molecule type" value="Genomic_DNA"/>
</dbReference>
<gene>
    <name evidence="2" type="ORF">H4F90_00490</name>
</gene>